<evidence type="ECO:0000313" key="4">
    <source>
        <dbReference type="EMBL" id="RXK54749.1"/>
    </source>
</evidence>
<dbReference type="AlphaFoldDB" id="A0A4V1M6A8"/>
<comment type="caution">
    <text evidence="4">The sequence shown here is derived from an EMBL/GenBank/DDBJ whole genome shotgun (WGS) entry which is preliminary data.</text>
</comment>
<dbReference type="PANTHER" id="PTHR12558">
    <property type="entry name" value="CELL DIVISION CYCLE 16,23,27"/>
    <property type="match status" value="1"/>
</dbReference>
<reference evidence="4 5" key="1">
    <citation type="submission" date="2019-01" db="EMBL/GenBank/DDBJ databases">
        <title>Lacunisphaera sp. strain TWA-58.</title>
        <authorList>
            <person name="Chen W.-M."/>
        </authorList>
    </citation>
    <scope>NUCLEOTIDE SEQUENCE [LARGE SCALE GENOMIC DNA]</scope>
    <source>
        <strain evidence="4 5">TWA-58</strain>
    </source>
</reference>
<keyword evidence="2" id="KW-0812">Transmembrane</keyword>
<feature type="domain" description="TIR" evidence="3">
    <location>
        <begin position="8"/>
        <end position="127"/>
    </location>
</feature>
<feature type="compositionally biased region" description="Low complexity" evidence="1">
    <location>
        <begin position="627"/>
        <end position="637"/>
    </location>
</feature>
<organism evidence="4 5">
    <name type="scientific">Oleiharenicola lentus</name>
    <dbReference type="NCBI Taxonomy" id="2508720"/>
    <lineage>
        <taxon>Bacteria</taxon>
        <taxon>Pseudomonadati</taxon>
        <taxon>Verrucomicrobiota</taxon>
        <taxon>Opitutia</taxon>
        <taxon>Opitutales</taxon>
        <taxon>Opitutaceae</taxon>
        <taxon>Oleiharenicola</taxon>
    </lineage>
</organism>
<dbReference type="Pfam" id="PF13676">
    <property type="entry name" value="TIR_2"/>
    <property type="match status" value="1"/>
</dbReference>
<evidence type="ECO:0000256" key="2">
    <source>
        <dbReference type="SAM" id="Phobius"/>
    </source>
</evidence>
<dbReference type="InterPro" id="IPR011990">
    <property type="entry name" value="TPR-like_helical_dom_sf"/>
</dbReference>
<evidence type="ECO:0000259" key="3">
    <source>
        <dbReference type="Pfam" id="PF13676"/>
    </source>
</evidence>
<dbReference type="Gene3D" id="1.25.40.10">
    <property type="entry name" value="Tetratricopeptide repeat domain"/>
    <property type="match status" value="3"/>
</dbReference>
<keyword evidence="5" id="KW-1185">Reference proteome</keyword>
<keyword evidence="2" id="KW-0472">Membrane</keyword>
<dbReference type="PANTHER" id="PTHR12558:SF13">
    <property type="entry name" value="CELL DIVISION CYCLE PROTEIN 27 HOMOLOG"/>
    <property type="match status" value="1"/>
</dbReference>
<dbReference type="SUPFAM" id="SSF52200">
    <property type="entry name" value="Toll/Interleukin receptor TIR domain"/>
    <property type="match status" value="1"/>
</dbReference>
<dbReference type="Proteomes" id="UP000290218">
    <property type="component" value="Unassembled WGS sequence"/>
</dbReference>
<feature type="region of interest" description="Disordered" evidence="1">
    <location>
        <begin position="151"/>
        <end position="172"/>
    </location>
</feature>
<feature type="region of interest" description="Disordered" evidence="1">
    <location>
        <begin position="617"/>
        <end position="637"/>
    </location>
</feature>
<accession>A0A4V1M6A8</accession>
<dbReference type="Gene3D" id="3.40.50.10140">
    <property type="entry name" value="Toll/interleukin-1 receptor homology (TIR) domain"/>
    <property type="match status" value="1"/>
</dbReference>
<dbReference type="RefSeq" id="WP_129046113.1">
    <property type="nucleotide sequence ID" value="NZ_SDHX01000001.1"/>
</dbReference>
<dbReference type="Gene3D" id="3.40.50.10070">
    <property type="entry name" value="TolB, N-terminal domain"/>
    <property type="match status" value="1"/>
</dbReference>
<dbReference type="EMBL" id="SDHX01000001">
    <property type="protein sequence ID" value="RXK54749.1"/>
    <property type="molecule type" value="Genomic_DNA"/>
</dbReference>
<dbReference type="GO" id="GO:0007165">
    <property type="term" value="P:signal transduction"/>
    <property type="evidence" value="ECO:0007669"/>
    <property type="project" value="InterPro"/>
</dbReference>
<dbReference type="OrthoDB" id="176124at2"/>
<evidence type="ECO:0000256" key="1">
    <source>
        <dbReference type="SAM" id="MobiDB-lite"/>
    </source>
</evidence>
<sequence>MSDSGKAVFLSYASQDAEAAKRICEALRAAGVEVWFDAEGGLEHGDEWDAKIRRQIKECVLFLPIISANTQAREEGYFRIEWDLAAERARGIASGVAFILPVVIDDTKQPDALVPDRFRTVQWTKLPGGVVPPEVLQRLLKLWSHRTGALKHQAGSGDARGESRDLAPGEARLDRPGGRTYAAIAAALFALVAVVGWWLLRSPRPGPAPAAAQATESEARRQVYEAHRLVQSPEGVTRERLAAADEMCRRALALDSLDPVVLAVAARIDANWVFYQFDKSEERKQQAASRAERAAVLAPQEPMVRLARAQVFAWVIGTPSMQAEAERMFRELSAVEEVASAANLMLGILLRDSGRTGEAATLYEKIGDLHNAGWAYLGAQRPEDAARVIERQLKDGHNRNALVQKLVLNLNFREDLHAVGEVIAQFTPSDLQQDSPAGLALNGLLAGRNADRLLEVVNGFPREVMASPGYLAPKRVFSGWAHHLAGRAELARTEWSAALATVQELRRNRTDDVTLLLWQALLQSRLGLEAEADATVHLIRSVTPVPTPGLILRVELSVNAALGRTERFWATLAAGKLPADERTPTHSWLRFSPDFDVLRADPRFQAFLRENLPPGAKAVEPVPAPTPSSLLPAPARPSMADDKSVAVLAFANLSDDKGNEYFSDGISEELMTVLQKIPGLHVAARSSAFSFKGTKATAQEIGAKLGVAHLVEGSVQKSGGRVKITARLSRVTNGEELWSKSFPAQELKDVFVAQEEIARAIVGELRERLTGALDEKASGEIAALVRAAERGGTQDPEAQELFLQGRFAAREISVEGAARAENFYRRATERDPKFARAWVGLGESVFWQASNAVGPRTLDQAAEDARRAIQHALALEPELPEGLLALAGIQYSYDLDAQAARATVHRVLAVAPTAPVLAAAAGLESAQGHQEAALALARRAVALDPLDEFARETLRAVLFNLGHFDELQAEWRRALAASPDMAFLHGELARWAILEGRWDEAERAVVLEKVEWSRDYLRIILLWRQGRKAEAEALLPTYEQNHAGTAAYQIALVYADRGDREQAFAWLERAYRHHDGGIMGLRVNPFCKSLHGDPRWQPLLRKLGLAEEQVK</sequence>
<evidence type="ECO:0000313" key="5">
    <source>
        <dbReference type="Proteomes" id="UP000290218"/>
    </source>
</evidence>
<dbReference type="InterPro" id="IPR000157">
    <property type="entry name" value="TIR_dom"/>
</dbReference>
<feature type="transmembrane region" description="Helical" evidence="2">
    <location>
        <begin position="181"/>
        <end position="200"/>
    </location>
</feature>
<dbReference type="InterPro" id="IPR035897">
    <property type="entry name" value="Toll_tir_struct_dom_sf"/>
</dbReference>
<proteinExistence type="predicted"/>
<keyword evidence="2" id="KW-1133">Transmembrane helix</keyword>
<dbReference type="SUPFAM" id="SSF48452">
    <property type="entry name" value="TPR-like"/>
    <property type="match status" value="2"/>
</dbReference>
<gene>
    <name evidence="4" type="ORF">ESB00_02305</name>
</gene>
<feature type="compositionally biased region" description="Basic and acidic residues" evidence="1">
    <location>
        <begin position="159"/>
        <end position="172"/>
    </location>
</feature>
<name>A0A4V1M6A8_9BACT</name>
<protein>
    <submittedName>
        <fullName evidence="4">TIR domain-containing protein</fullName>
    </submittedName>
</protein>